<dbReference type="Proteomes" id="UP000234323">
    <property type="component" value="Unassembled WGS sequence"/>
</dbReference>
<evidence type="ECO:0000313" key="1">
    <source>
        <dbReference type="EMBL" id="PKY45513.1"/>
    </source>
</evidence>
<sequence>MKEHAYYYLDEIVGEINRETDKEVSTSTLRRSLKYCGIARKKCNRSRARLRY</sequence>
<protein>
    <submittedName>
        <fullName evidence="1">Uncharacterized protein</fullName>
    </submittedName>
</protein>
<organism evidence="1 2">
    <name type="scientific">Rhizophagus irregularis</name>
    <dbReference type="NCBI Taxonomy" id="588596"/>
    <lineage>
        <taxon>Eukaryota</taxon>
        <taxon>Fungi</taxon>
        <taxon>Fungi incertae sedis</taxon>
        <taxon>Mucoromycota</taxon>
        <taxon>Glomeromycotina</taxon>
        <taxon>Glomeromycetes</taxon>
        <taxon>Glomerales</taxon>
        <taxon>Glomeraceae</taxon>
        <taxon>Rhizophagus</taxon>
    </lineage>
</organism>
<proteinExistence type="predicted"/>
<accession>A0A2I1GFW9</accession>
<name>A0A2I1GFW9_9GLOM</name>
<dbReference type="AlphaFoldDB" id="A0A2I1GFW9"/>
<gene>
    <name evidence="1" type="ORF">RhiirA4_460120</name>
</gene>
<keyword evidence="2" id="KW-1185">Reference proteome</keyword>
<comment type="caution">
    <text evidence="1">The sequence shown here is derived from an EMBL/GenBank/DDBJ whole genome shotgun (WGS) entry which is preliminary data.</text>
</comment>
<dbReference type="EMBL" id="LLXI01000390">
    <property type="protein sequence ID" value="PKY45513.1"/>
    <property type="molecule type" value="Genomic_DNA"/>
</dbReference>
<reference evidence="1 2" key="1">
    <citation type="submission" date="2015-10" db="EMBL/GenBank/DDBJ databases">
        <title>Genome analyses suggest a sexual origin of heterokaryosis in a supposedly ancient asexual fungus.</title>
        <authorList>
            <person name="Ropars J."/>
            <person name="Sedzielewska K."/>
            <person name="Noel J."/>
            <person name="Charron P."/>
            <person name="Farinelli L."/>
            <person name="Marton T."/>
            <person name="Kruger M."/>
            <person name="Pelin A."/>
            <person name="Brachmann A."/>
            <person name="Corradi N."/>
        </authorList>
    </citation>
    <scope>NUCLEOTIDE SEQUENCE [LARGE SCALE GENOMIC DNA]</scope>
    <source>
        <strain evidence="1 2">A4</strain>
    </source>
</reference>
<evidence type="ECO:0000313" key="2">
    <source>
        <dbReference type="Proteomes" id="UP000234323"/>
    </source>
</evidence>